<sequence>MTLFSSSNGSIGTFHGNQDVDNEARSWDSSKPRSDDSLTMSEILGFIENQGNNSESLIYVTPPEVSYDTDKDSDNDKSDDEHEAQFNNLGTPALVAAIAAPSLAATAAPVLAAETAAPMLAVPMLVTAAAATTEWWSILAYFLDVAIVNTWLLYRKIKPQNSSEQLLNFRHLLALTVLKRHKTCRTVAPESDCFTPLSYPTRLFYQCDHDVLVTLGRINIYRGCRNEDFHGRGSHFDQITQFLYRKIEDKREACVAHTKVFQMSPPEVKWIKIGNVGGHGTGP</sequence>
<feature type="compositionally biased region" description="Basic and acidic residues" evidence="1">
    <location>
        <begin position="22"/>
        <end position="36"/>
    </location>
</feature>
<keyword evidence="3" id="KW-1185">Reference proteome</keyword>
<feature type="compositionally biased region" description="Polar residues" evidence="1">
    <location>
        <begin position="1"/>
        <end position="11"/>
    </location>
</feature>
<dbReference type="Proteomes" id="UP001148838">
    <property type="component" value="Unassembled WGS sequence"/>
</dbReference>
<comment type="caution">
    <text evidence="2">The sequence shown here is derived from an EMBL/GenBank/DDBJ whole genome shotgun (WGS) entry which is preliminary data.</text>
</comment>
<dbReference type="EMBL" id="JAJSOF020000025">
    <property type="protein sequence ID" value="KAJ4435123.1"/>
    <property type="molecule type" value="Genomic_DNA"/>
</dbReference>
<evidence type="ECO:0000313" key="2">
    <source>
        <dbReference type="EMBL" id="KAJ4435123.1"/>
    </source>
</evidence>
<feature type="region of interest" description="Disordered" evidence="1">
    <location>
        <begin position="1"/>
        <end position="37"/>
    </location>
</feature>
<feature type="compositionally biased region" description="Basic and acidic residues" evidence="1">
    <location>
        <begin position="68"/>
        <end position="83"/>
    </location>
</feature>
<feature type="region of interest" description="Disordered" evidence="1">
    <location>
        <begin position="64"/>
        <end position="83"/>
    </location>
</feature>
<evidence type="ECO:0000313" key="3">
    <source>
        <dbReference type="Proteomes" id="UP001148838"/>
    </source>
</evidence>
<evidence type="ECO:0000256" key="1">
    <source>
        <dbReference type="SAM" id="MobiDB-lite"/>
    </source>
</evidence>
<organism evidence="2 3">
    <name type="scientific">Periplaneta americana</name>
    <name type="common">American cockroach</name>
    <name type="synonym">Blatta americana</name>
    <dbReference type="NCBI Taxonomy" id="6978"/>
    <lineage>
        <taxon>Eukaryota</taxon>
        <taxon>Metazoa</taxon>
        <taxon>Ecdysozoa</taxon>
        <taxon>Arthropoda</taxon>
        <taxon>Hexapoda</taxon>
        <taxon>Insecta</taxon>
        <taxon>Pterygota</taxon>
        <taxon>Neoptera</taxon>
        <taxon>Polyneoptera</taxon>
        <taxon>Dictyoptera</taxon>
        <taxon>Blattodea</taxon>
        <taxon>Blattoidea</taxon>
        <taxon>Blattidae</taxon>
        <taxon>Blattinae</taxon>
        <taxon>Periplaneta</taxon>
    </lineage>
</organism>
<name>A0ABQ8SMA6_PERAM</name>
<accession>A0ABQ8SMA6</accession>
<gene>
    <name evidence="2" type="ORF">ANN_23698</name>
</gene>
<protein>
    <submittedName>
        <fullName evidence="2">Uncharacterized protein</fullName>
    </submittedName>
</protein>
<proteinExistence type="predicted"/>
<reference evidence="2 3" key="1">
    <citation type="journal article" date="2022" name="Allergy">
        <title>Genome assembly and annotation of Periplaneta americana reveal a comprehensive cockroach allergen profile.</title>
        <authorList>
            <person name="Wang L."/>
            <person name="Xiong Q."/>
            <person name="Saelim N."/>
            <person name="Wang L."/>
            <person name="Nong W."/>
            <person name="Wan A.T."/>
            <person name="Shi M."/>
            <person name="Liu X."/>
            <person name="Cao Q."/>
            <person name="Hui J.H.L."/>
            <person name="Sookrung N."/>
            <person name="Leung T.F."/>
            <person name="Tungtrongchitr A."/>
            <person name="Tsui S.K.W."/>
        </authorList>
    </citation>
    <scope>NUCLEOTIDE SEQUENCE [LARGE SCALE GENOMIC DNA]</scope>
    <source>
        <strain evidence="2">PWHHKU_190912</strain>
    </source>
</reference>